<dbReference type="Pfam" id="PF07022">
    <property type="entry name" value="Phage_CI_repr"/>
    <property type="match status" value="1"/>
</dbReference>
<organism evidence="3 4">
    <name type="scientific">Erwinia aphidicola</name>
    <dbReference type="NCBI Taxonomy" id="68334"/>
    <lineage>
        <taxon>Bacteria</taxon>
        <taxon>Pseudomonadati</taxon>
        <taxon>Pseudomonadota</taxon>
        <taxon>Gammaproteobacteria</taxon>
        <taxon>Enterobacterales</taxon>
        <taxon>Erwiniaceae</taxon>
        <taxon>Erwinia</taxon>
    </lineage>
</organism>
<dbReference type="RefSeq" id="WP_048917352.1">
    <property type="nucleotide sequence ID" value="NZ_CP188307.1"/>
</dbReference>
<sequence>MSLQIDFQSGAKEVLDRVLQAYGFSTKLALAEHLGIASSSLANRYSRGYFPSDIVVRCMADTGATLHWLVTGQGEALSGAGAEESQKVNTTLLPRQRLEAGKLSDLTAVMLDEDFLAFSATALVKPLIVVEGQRQWIAEQAWAEILDGEWLVSMEGQVTVRHLTRIPPGRVRVSSALQQFECALGDITPLARLVIACQPL</sequence>
<dbReference type="EMBL" id="JBANEI010000002">
    <property type="protein sequence ID" value="MEI2680897.1"/>
    <property type="molecule type" value="Genomic_DNA"/>
</dbReference>
<name>A0ABU8DBK7_ERWAP</name>
<dbReference type="Pfam" id="PF16452">
    <property type="entry name" value="Phage_CI_C"/>
    <property type="match status" value="1"/>
</dbReference>
<keyword evidence="4" id="KW-1185">Reference proteome</keyword>
<dbReference type="InterPro" id="IPR010982">
    <property type="entry name" value="Lambda_DNA-bd_dom_sf"/>
</dbReference>
<dbReference type="Gene3D" id="1.10.260.40">
    <property type="entry name" value="lambda repressor-like DNA-binding domains"/>
    <property type="match status" value="1"/>
</dbReference>
<dbReference type="InterPro" id="IPR010744">
    <property type="entry name" value="Phage_CI_N"/>
</dbReference>
<dbReference type="Gene3D" id="2.10.109.10">
    <property type="entry name" value="Umud Fragment, subunit A"/>
    <property type="match status" value="1"/>
</dbReference>
<protein>
    <submittedName>
        <fullName evidence="3">Phage repressor protein CI</fullName>
    </submittedName>
</protein>
<proteinExistence type="predicted"/>
<comment type="caution">
    <text evidence="3">The sequence shown here is derived from an EMBL/GenBank/DDBJ whole genome shotgun (WGS) entry which is preliminary data.</text>
</comment>
<evidence type="ECO:0000259" key="2">
    <source>
        <dbReference type="Pfam" id="PF16452"/>
    </source>
</evidence>
<evidence type="ECO:0000313" key="3">
    <source>
        <dbReference type="EMBL" id="MEI2680897.1"/>
    </source>
</evidence>
<accession>A0ABU8DBK7</accession>
<feature type="domain" description="Bacteriophage CI repressor C-terminal" evidence="2">
    <location>
        <begin position="94"/>
        <end position="194"/>
    </location>
</feature>
<dbReference type="InterPro" id="IPR032499">
    <property type="entry name" value="Phage_CI_C"/>
</dbReference>
<dbReference type="Proteomes" id="UP001306592">
    <property type="component" value="Unassembled WGS sequence"/>
</dbReference>
<evidence type="ECO:0000259" key="1">
    <source>
        <dbReference type="Pfam" id="PF07022"/>
    </source>
</evidence>
<feature type="domain" description="Bacteriophage CI repressor N-terminal" evidence="1">
    <location>
        <begin position="13"/>
        <end position="75"/>
    </location>
</feature>
<evidence type="ECO:0000313" key="4">
    <source>
        <dbReference type="Proteomes" id="UP001306592"/>
    </source>
</evidence>
<gene>
    <name evidence="3" type="ORF">V8N49_04395</name>
</gene>
<reference evidence="3 4" key="1">
    <citation type="submission" date="2024-02" db="EMBL/GenBank/DDBJ databases">
        <title>First report Erwinia aphidicola in onion in Chile.</title>
        <authorList>
            <person name="Valenzuela M."/>
            <person name="Pena M."/>
            <person name="Dutta B."/>
        </authorList>
    </citation>
    <scope>NUCLEOTIDE SEQUENCE [LARGE SCALE GENOMIC DNA]</scope>
    <source>
        <strain evidence="3 4">QCJ3A</strain>
    </source>
</reference>